<sequence>MSQRSISFSPKLLHLPHFHFLRSPRFLQILTLSNGYCSRFPRVPRSSALPSSAFASIASSPVCFLSGRRGSMVAGVLRFEDPAESRLSSVAAAGRSSRVGRRVGGEEMKESRKSCFVIFLGFEVGVIFNRKDPFGSGTVVFSLSRVCLFTPRYSCCVSVYTEVRTRTHLSTSTCPPVPADAFCVASARKAKFIVALHWATCHTPLVALSNHWWQASLQCQSAYLQDDKFLLTKASRVSFFTLAFTNKWDFLSLQFGF</sequence>
<organism evidence="1 2">
    <name type="scientific">Vitis vinifera</name>
    <name type="common">Grape</name>
    <dbReference type="NCBI Taxonomy" id="29760"/>
    <lineage>
        <taxon>Eukaryota</taxon>
        <taxon>Viridiplantae</taxon>
        <taxon>Streptophyta</taxon>
        <taxon>Embryophyta</taxon>
        <taxon>Tracheophyta</taxon>
        <taxon>Spermatophyta</taxon>
        <taxon>Magnoliopsida</taxon>
        <taxon>eudicotyledons</taxon>
        <taxon>Gunneridae</taxon>
        <taxon>Pentapetalae</taxon>
        <taxon>rosids</taxon>
        <taxon>Vitales</taxon>
        <taxon>Vitaceae</taxon>
        <taxon>Viteae</taxon>
        <taxon>Vitis</taxon>
    </lineage>
</organism>
<dbReference type="EMBL" id="QGNW01000426">
    <property type="protein sequence ID" value="RVW71964.1"/>
    <property type="molecule type" value="Genomic_DNA"/>
</dbReference>
<evidence type="ECO:0000313" key="2">
    <source>
        <dbReference type="Proteomes" id="UP000288805"/>
    </source>
</evidence>
<protein>
    <submittedName>
        <fullName evidence="1">Uncharacterized protein</fullName>
    </submittedName>
</protein>
<accession>A0A438GIG3</accession>
<name>A0A438GIG3_VITVI</name>
<dbReference type="Proteomes" id="UP000288805">
    <property type="component" value="Unassembled WGS sequence"/>
</dbReference>
<comment type="caution">
    <text evidence="1">The sequence shown here is derived from an EMBL/GenBank/DDBJ whole genome shotgun (WGS) entry which is preliminary data.</text>
</comment>
<dbReference type="AlphaFoldDB" id="A0A438GIG3"/>
<reference evidence="1 2" key="1">
    <citation type="journal article" date="2018" name="PLoS Genet.">
        <title>Population sequencing reveals clonal diversity and ancestral inbreeding in the grapevine cultivar Chardonnay.</title>
        <authorList>
            <person name="Roach M.J."/>
            <person name="Johnson D.L."/>
            <person name="Bohlmann J."/>
            <person name="van Vuuren H.J."/>
            <person name="Jones S.J."/>
            <person name="Pretorius I.S."/>
            <person name="Schmidt S.A."/>
            <person name="Borneman A.R."/>
        </authorList>
    </citation>
    <scope>NUCLEOTIDE SEQUENCE [LARGE SCALE GENOMIC DNA]</scope>
    <source>
        <strain evidence="2">cv. Chardonnay</strain>
        <tissue evidence="1">Leaf</tissue>
    </source>
</reference>
<evidence type="ECO:0000313" key="1">
    <source>
        <dbReference type="EMBL" id="RVW71964.1"/>
    </source>
</evidence>
<gene>
    <name evidence="1" type="ORF">CK203_052527</name>
</gene>
<proteinExistence type="predicted"/>